<dbReference type="AlphaFoldDB" id="A0AAD5TEM2"/>
<keyword evidence="3" id="KW-1185">Reference proteome</keyword>
<evidence type="ECO:0000313" key="3">
    <source>
        <dbReference type="Proteomes" id="UP001212152"/>
    </source>
</evidence>
<reference evidence="2" key="1">
    <citation type="submission" date="2020-05" db="EMBL/GenBank/DDBJ databases">
        <title>Phylogenomic resolution of chytrid fungi.</title>
        <authorList>
            <person name="Stajich J.E."/>
            <person name="Amses K."/>
            <person name="Simmons R."/>
            <person name="Seto K."/>
            <person name="Myers J."/>
            <person name="Bonds A."/>
            <person name="Quandt C.A."/>
            <person name="Barry K."/>
            <person name="Liu P."/>
            <person name="Grigoriev I."/>
            <person name="Longcore J.E."/>
            <person name="James T.Y."/>
        </authorList>
    </citation>
    <scope>NUCLEOTIDE SEQUENCE</scope>
    <source>
        <strain evidence="2">JEL0379</strain>
    </source>
</reference>
<feature type="compositionally biased region" description="Low complexity" evidence="1">
    <location>
        <begin position="10"/>
        <end position="23"/>
    </location>
</feature>
<feature type="compositionally biased region" description="Gly residues" evidence="1">
    <location>
        <begin position="64"/>
        <end position="91"/>
    </location>
</feature>
<sequence>MPSRIPVRQATSAVRAASRVVATPSQPVSVPFDPYETPSPAAQLAESEGFPTPSPVGTTSGPPSRGGGAGPGINNIGGPGGGGGGPGGTGA</sequence>
<comment type="caution">
    <text evidence="2">The sequence shown here is derived from an EMBL/GenBank/DDBJ whole genome shotgun (WGS) entry which is preliminary data.</text>
</comment>
<feature type="region of interest" description="Disordered" evidence="1">
    <location>
        <begin position="1"/>
        <end position="91"/>
    </location>
</feature>
<dbReference type="Proteomes" id="UP001212152">
    <property type="component" value="Unassembled WGS sequence"/>
</dbReference>
<feature type="non-terminal residue" evidence="2">
    <location>
        <position position="91"/>
    </location>
</feature>
<organism evidence="2 3">
    <name type="scientific">Geranomyces variabilis</name>
    <dbReference type="NCBI Taxonomy" id="109894"/>
    <lineage>
        <taxon>Eukaryota</taxon>
        <taxon>Fungi</taxon>
        <taxon>Fungi incertae sedis</taxon>
        <taxon>Chytridiomycota</taxon>
        <taxon>Chytridiomycota incertae sedis</taxon>
        <taxon>Chytridiomycetes</taxon>
        <taxon>Spizellomycetales</taxon>
        <taxon>Powellomycetaceae</taxon>
        <taxon>Geranomyces</taxon>
    </lineage>
</organism>
<evidence type="ECO:0000256" key="1">
    <source>
        <dbReference type="SAM" id="MobiDB-lite"/>
    </source>
</evidence>
<gene>
    <name evidence="2" type="ORF">HDU87_006934</name>
</gene>
<feature type="compositionally biased region" description="Low complexity" evidence="1">
    <location>
        <begin position="49"/>
        <end position="63"/>
    </location>
</feature>
<protein>
    <submittedName>
        <fullName evidence="2">Uncharacterized protein</fullName>
    </submittedName>
</protein>
<proteinExistence type="predicted"/>
<name>A0AAD5TEM2_9FUNG</name>
<evidence type="ECO:0000313" key="2">
    <source>
        <dbReference type="EMBL" id="KAJ3174685.1"/>
    </source>
</evidence>
<dbReference type="EMBL" id="JADGJQ010000061">
    <property type="protein sequence ID" value="KAJ3174685.1"/>
    <property type="molecule type" value="Genomic_DNA"/>
</dbReference>
<accession>A0AAD5TEM2</accession>